<dbReference type="InterPro" id="IPR001867">
    <property type="entry name" value="OmpR/PhoB-type_DNA-bd"/>
</dbReference>
<feature type="DNA-binding region" description="OmpR/PhoB-type" evidence="2">
    <location>
        <begin position="7"/>
        <end position="112"/>
    </location>
</feature>
<dbReference type="InterPro" id="IPR016032">
    <property type="entry name" value="Sig_transdc_resp-reg_C-effctor"/>
</dbReference>
<dbReference type="eggNOG" id="COG3710">
    <property type="taxonomic scope" value="Bacteria"/>
</dbReference>
<dbReference type="RefSeq" id="WP_013052102.1">
    <property type="nucleotide sequence ID" value="NC_014012.1"/>
</dbReference>
<evidence type="ECO:0000256" key="2">
    <source>
        <dbReference type="PROSITE-ProRule" id="PRU01091"/>
    </source>
</evidence>
<feature type="domain" description="OmpR/PhoB-type" evidence="3">
    <location>
        <begin position="7"/>
        <end position="112"/>
    </location>
</feature>
<dbReference type="GO" id="GO:0006355">
    <property type="term" value="P:regulation of DNA-templated transcription"/>
    <property type="evidence" value="ECO:0007669"/>
    <property type="project" value="InterPro"/>
</dbReference>
<protein>
    <recommendedName>
        <fullName evidence="3">OmpR/PhoB-type domain-containing protein</fullName>
    </recommendedName>
</protein>
<keyword evidence="1 2" id="KW-0238">DNA-binding</keyword>
<dbReference type="AlphaFoldDB" id="D4ZMA4"/>
<dbReference type="KEGG" id="svo:SVI_2832"/>
<evidence type="ECO:0000259" key="3">
    <source>
        <dbReference type="PROSITE" id="PS51755"/>
    </source>
</evidence>
<dbReference type="PROSITE" id="PS51755">
    <property type="entry name" value="OMPR_PHOB"/>
    <property type="match status" value="1"/>
</dbReference>
<dbReference type="SMART" id="SM00862">
    <property type="entry name" value="Trans_reg_C"/>
    <property type="match status" value="1"/>
</dbReference>
<dbReference type="GO" id="GO:0003677">
    <property type="term" value="F:DNA binding"/>
    <property type="evidence" value="ECO:0007669"/>
    <property type="project" value="UniProtKB-UniRule"/>
</dbReference>
<dbReference type="InterPro" id="IPR036388">
    <property type="entry name" value="WH-like_DNA-bd_sf"/>
</dbReference>
<organism evidence="4 5">
    <name type="scientific">Shewanella violacea (strain JCM 10179 / CIP 106290 / LMG 19151 / DSS12)</name>
    <dbReference type="NCBI Taxonomy" id="637905"/>
    <lineage>
        <taxon>Bacteria</taxon>
        <taxon>Pseudomonadati</taxon>
        <taxon>Pseudomonadota</taxon>
        <taxon>Gammaproteobacteria</taxon>
        <taxon>Alteromonadales</taxon>
        <taxon>Shewanellaceae</taxon>
        <taxon>Shewanella</taxon>
    </lineage>
</organism>
<reference evidence="5" key="1">
    <citation type="journal article" date="2010" name="Mol. Biosyst.">
        <title>Complete genome sequence and comparative analysis of Shewanella violacea, a psychrophilic and piezophilic bacterium from deep sea floor sediments.</title>
        <authorList>
            <person name="Aono E."/>
            <person name="Baba T."/>
            <person name="Ara T."/>
            <person name="Nishi T."/>
            <person name="Nakamichi T."/>
            <person name="Inamoto E."/>
            <person name="Toyonaga H."/>
            <person name="Hasegawa M."/>
            <person name="Takai Y."/>
            <person name="Okumura Y."/>
            <person name="Baba M."/>
            <person name="Tomita M."/>
            <person name="Kato C."/>
            <person name="Oshima T."/>
            <person name="Nakasone K."/>
            <person name="Mori H."/>
        </authorList>
    </citation>
    <scope>NUCLEOTIDE SEQUENCE [LARGE SCALE GENOMIC DNA]</scope>
    <source>
        <strain evidence="5">JCM 10179 / CIP 106290 / LMG 19151 / DSS12</strain>
    </source>
</reference>
<accession>D4ZMA4</accession>
<dbReference type="OrthoDB" id="5693682at2"/>
<dbReference type="Pfam" id="PF00486">
    <property type="entry name" value="Trans_reg_C"/>
    <property type="match status" value="1"/>
</dbReference>
<dbReference type="CDD" id="cd00383">
    <property type="entry name" value="trans_reg_C"/>
    <property type="match status" value="1"/>
</dbReference>
<dbReference type="Proteomes" id="UP000002350">
    <property type="component" value="Chromosome"/>
</dbReference>
<dbReference type="GO" id="GO:0000160">
    <property type="term" value="P:phosphorelay signal transduction system"/>
    <property type="evidence" value="ECO:0007669"/>
    <property type="project" value="InterPro"/>
</dbReference>
<keyword evidence="5" id="KW-1185">Reference proteome</keyword>
<evidence type="ECO:0000313" key="5">
    <source>
        <dbReference type="Proteomes" id="UP000002350"/>
    </source>
</evidence>
<dbReference type="STRING" id="637905.SVI_2832"/>
<evidence type="ECO:0000313" key="4">
    <source>
        <dbReference type="EMBL" id="BAJ02803.1"/>
    </source>
</evidence>
<dbReference type="Gene3D" id="1.10.10.10">
    <property type="entry name" value="Winged helix-like DNA-binding domain superfamily/Winged helix DNA-binding domain"/>
    <property type="match status" value="1"/>
</dbReference>
<dbReference type="SUPFAM" id="SSF46894">
    <property type="entry name" value="C-terminal effector domain of the bipartite response regulators"/>
    <property type="match status" value="1"/>
</dbReference>
<gene>
    <name evidence="4" type="ordered locus">SVI_2832</name>
</gene>
<proteinExistence type="predicted"/>
<dbReference type="HOGENOM" id="CLU_1085416_0_0_6"/>
<dbReference type="EMBL" id="AP011177">
    <property type="protein sequence ID" value="BAJ02803.1"/>
    <property type="molecule type" value="Genomic_DNA"/>
</dbReference>
<evidence type="ECO:0000256" key="1">
    <source>
        <dbReference type="ARBA" id="ARBA00023125"/>
    </source>
</evidence>
<sequence length="256" mass="28491">MDNQAELDIFDIANKYLFNTQTHTLTAKASRGKMVVELGLNESRLLTLLIKHQGKPVTREQILHEVWKKRGLVVDETSVNQTISQIRKQLNDDAKVQAIIKTLPKLGYSLSPGVSVKRLSQTEAEAINPNMPSKKSILMQVAIAAVLAVALNVAFSINSFDTSLQSATTPWTEIKIDGVNFLQLQHNPVDKRLTSQIEKCVRAFLTHSPTQIDTILIFSKENKSLTLVPLTHGNNETLVTILNRDIAPGENKCFLK</sequence>
<name>D4ZMA4_SHEVD</name>